<evidence type="ECO:0000313" key="1">
    <source>
        <dbReference type="EMBL" id="KAE9042112.1"/>
    </source>
</evidence>
<dbReference type="AlphaFoldDB" id="A0A6A3NET5"/>
<proteinExistence type="predicted"/>
<sequence>MRGSGGATPRITPNRRTRFAWVFLVGCPPALFPSFGGACPASTDSDFQAGSASNNRHHGKAREGRRCTLDDFSLYWPGQ</sequence>
<accession>A0A6A3NET5</accession>
<evidence type="ECO:0000313" key="2">
    <source>
        <dbReference type="Proteomes" id="UP000435112"/>
    </source>
</evidence>
<protein>
    <submittedName>
        <fullName evidence="1">Uncharacterized protein</fullName>
    </submittedName>
</protein>
<comment type="caution">
    <text evidence="1">The sequence shown here is derived from an EMBL/GenBank/DDBJ whole genome shotgun (WGS) entry which is preliminary data.</text>
</comment>
<organism evidence="1 2">
    <name type="scientific">Phytophthora rubi</name>
    <dbReference type="NCBI Taxonomy" id="129364"/>
    <lineage>
        <taxon>Eukaryota</taxon>
        <taxon>Sar</taxon>
        <taxon>Stramenopiles</taxon>
        <taxon>Oomycota</taxon>
        <taxon>Peronosporomycetes</taxon>
        <taxon>Peronosporales</taxon>
        <taxon>Peronosporaceae</taxon>
        <taxon>Phytophthora</taxon>
    </lineage>
</organism>
<name>A0A6A3NET5_9STRA</name>
<dbReference type="Proteomes" id="UP000435112">
    <property type="component" value="Unassembled WGS sequence"/>
</dbReference>
<dbReference type="EMBL" id="QXFU01000155">
    <property type="protein sequence ID" value="KAE9042112.1"/>
    <property type="molecule type" value="Genomic_DNA"/>
</dbReference>
<gene>
    <name evidence="1" type="ORF">PR002_g4080</name>
</gene>
<reference evidence="1 2" key="1">
    <citation type="submission" date="2018-09" db="EMBL/GenBank/DDBJ databases">
        <title>Genomic investigation of the strawberry pathogen Phytophthora fragariae indicates pathogenicity is determined by transcriptional variation in three key races.</title>
        <authorList>
            <person name="Adams T.M."/>
            <person name="Armitage A.D."/>
            <person name="Sobczyk M.K."/>
            <person name="Bates H.J."/>
            <person name="Dunwell J.M."/>
            <person name="Nellist C.F."/>
            <person name="Harrison R.J."/>
        </authorList>
    </citation>
    <scope>NUCLEOTIDE SEQUENCE [LARGE SCALE GENOMIC DNA]</scope>
    <source>
        <strain evidence="1 2">SCRP324</strain>
    </source>
</reference>